<reference evidence="2 3" key="1">
    <citation type="journal article" date="2015" name="Genome Biol. Evol.">
        <title>The genome of winter moth (Operophtera brumata) provides a genomic perspective on sexual dimorphism and phenology.</title>
        <authorList>
            <person name="Derks M.F."/>
            <person name="Smit S."/>
            <person name="Salis L."/>
            <person name="Schijlen E."/>
            <person name="Bossers A."/>
            <person name="Mateman C."/>
            <person name="Pijl A.S."/>
            <person name="de Ridder D."/>
            <person name="Groenen M.A."/>
            <person name="Visser M.E."/>
            <person name="Megens H.J."/>
        </authorList>
    </citation>
    <scope>NUCLEOTIDE SEQUENCE [LARGE SCALE GENOMIC DNA]</scope>
    <source>
        <strain evidence="2">WM2013NL</strain>
        <tissue evidence="2">Head and thorax</tissue>
    </source>
</reference>
<evidence type="ECO:0000313" key="2">
    <source>
        <dbReference type="EMBL" id="KOB71615.1"/>
    </source>
</evidence>
<feature type="region of interest" description="Disordered" evidence="1">
    <location>
        <begin position="467"/>
        <end position="497"/>
    </location>
</feature>
<comment type="caution">
    <text evidence="2">The sequence shown here is derived from an EMBL/GenBank/DDBJ whole genome shotgun (WGS) entry which is preliminary data.</text>
</comment>
<evidence type="ECO:0000313" key="3">
    <source>
        <dbReference type="Proteomes" id="UP000037510"/>
    </source>
</evidence>
<dbReference type="STRING" id="104452.A0A0L7L8E3"/>
<keyword evidence="3" id="KW-1185">Reference proteome</keyword>
<evidence type="ECO:0000256" key="1">
    <source>
        <dbReference type="SAM" id="MobiDB-lite"/>
    </source>
</evidence>
<accession>A0A0L7L8E3</accession>
<dbReference type="EMBL" id="JTDY01002348">
    <property type="protein sequence ID" value="KOB71615.1"/>
    <property type="molecule type" value="Genomic_DNA"/>
</dbReference>
<proteinExistence type="predicted"/>
<protein>
    <submittedName>
        <fullName evidence="2">Uncharacterized protein</fullName>
    </submittedName>
</protein>
<organism evidence="2 3">
    <name type="scientific">Operophtera brumata</name>
    <name type="common">Winter moth</name>
    <name type="synonym">Phalaena brumata</name>
    <dbReference type="NCBI Taxonomy" id="104452"/>
    <lineage>
        <taxon>Eukaryota</taxon>
        <taxon>Metazoa</taxon>
        <taxon>Ecdysozoa</taxon>
        <taxon>Arthropoda</taxon>
        <taxon>Hexapoda</taxon>
        <taxon>Insecta</taxon>
        <taxon>Pterygota</taxon>
        <taxon>Neoptera</taxon>
        <taxon>Endopterygota</taxon>
        <taxon>Lepidoptera</taxon>
        <taxon>Glossata</taxon>
        <taxon>Ditrysia</taxon>
        <taxon>Geometroidea</taxon>
        <taxon>Geometridae</taxon>
        <taxon>Larentiinae</taxon>
        <taxon>Operophtera</taxon>
    </lineage>
</organism>
<gene>
    <name evidence="2" type="ORF">OBRU01_12659</name>
</gene>
<sequence length="770" mass="84835">MALDKQMMLSELGSVMNKLQSADWLGKRPQAQARRRANSEECARLFIISEVIGCMEKLFSNQGHSNPGAQGGAVTGSQLPTCGGCRRGCCHGHGYGSQSYGCSAPCAGEPYSANSPCMGNMGMQCNPPKLYADTYNYLSSNLMKPVVQEVYEDLKSINPGNAVVNNPIASQMGLQQQGGGAAMQGNMPITQNQMPGSNMGDQQMGYQQMGYQQIGNQQMVNPQMGTQQMGTQQMGNQQMGKQQMGYQHMDNQQIGTQQMGNQQMGDQQMGYEQMGYEQMGYEQMGNQQMGYQQMDNQQIGKQQTGKQQMGNQQMAQMMDGMGPNIVNMMLNYSNPAAQQMASNNGQKYGQHTPGLTKFNEMFPGVMGGMDGGLDFDPMAIALQMNPANQQQAAMNQMQKIMNGNRTTQPPTIGTNAAQAAINQPPVNQQHIPPSNQQPMPVQPVATQQNLQQGYTNVANQPYQSPEQVYGQVPQQQNQTPQQYQQQQNVDPNAQQYQQQQHNVDPNAQAMVDPNLPTPYGGMSTGPNTEHYQMPPQSYSAPPPGQQMTKEPILPADLSKNQPPPHMKYRRNYEYNTLGQPVEMHPARLYRPEPDTHTQQTLSPQPVTKLRNDHARFGVKNTVSKTSLMGSRPVGRTPSRGQLQQIYNQYKGSQSYTEQNIRPAQGATFSEGKINVALANANQRRHVPVERVAGDSLANNQMANSQVPVKGQPMGHTGDVAVDNQPHGDIPEPVLKKCRNGLQDIVFTSYPSSAAWSFHGNNNQPRFLRAR</sequence>
<name>A0A0L7L8E3_OPEBR</name>
<dbReference type="Proteomes" id="UP000037510">
    <property type="component" value="Unassembled WGS sequence"/>
</dbReference>
<dbReference type="AlphaFoldDB" id="A0A0L7L8E3"/>